<evidence type="ECO:0000256" key="1">
    <source>
        <dbReference type="SAM" id="MobiDB-lite"/>
    </source>
</evidence>
<evidence type="ECO:0000313" key="3">
    <source>
        <dbReference type="Proteomes" id="UP001176521"/>
    </source>
</evidence>
<organism evidence="2 3">
    <name type="scientific">Tilletia horrida</name>
    <dbReference type="NCBI Taxonomy" id="155126"/>
    <lineage>
        <taxon>Eukaryota</taxon>
        <taxon>Fungi</taxon>
        <taxon>Dikarya</taxon>
        <taxon>Basidiomycota</taxon>
        <taxon>Ustilaginomycotina</taxon>
        <taxon>Exobasidiomycetes</taxon>
        <taxon>Tilletiales</taxon>
        <taxon>Tilletiaceae</taxon>
        <taxon>Tilletia</taxon>
    </lineage>
</organism>
<feature type="compositionally biased region" description="Pro residues" evidence="1">
    <location>
        <begin position="17"/>
        <end position="33"/>
    </location>
</feature>
<feature type="compositionally biased region" description="Basic residues" evidence="1">
    <location>
        <begin position="1"/>
        <end position="15"/>
    </location>
</feature>
<dbReference type="AlphaFoldDB" id="A0AAN6G4F7"/>
<evidence type="ECO:0000313" key="2">
    <source>
        <dbReference type="EMBL" id="KAK0517861.1"/>
    </source>
</evidence>
<name>A0AAN6G4F7_9BASI</name>
<keyword evidence="3" id="KW-1185">Reference proteome</keyword>
<dbReference type="Proteomes" id="UP001176521">
    <property type="component" value="Unassembled WGS sequence"/>
</dbReference>
<protein>
    <submittedName>
        <fullName evidence="2">Uncharacterized protein</fullName>
    </submittedName>
</protein>
<proteinExistence type="predicted"/>
<feature type="non-terminal residue" evidence="2">
    <location>
        <position position="1"/>
    </location>
</feature>
<reference evidence="2" key="1">
    <citation type="journal article" date="2023" name="PhytoFront">
        <title>Draft Genome Resources of Seven Strains of Tilletia horrida, Causal Agent of Kernel Smut of Rice.</title>
        <authorList>
            <person name="Khanal S."/>
            <person name="Antony Babu S."/>
            <person name="Zhou X.G."/>
        </authorList>
    </citation>
    <scope>NUCLEOTIDE SEQUENCE</scope>
    <source>
        <strain evidence="2">TX3</strain>
    </source>
</reference>
<dbReference type="EMBL" id="JAPDMQ010001562">
    <property type="protein sequence ID" value="KAK0517861.1"/>
    <property type="molecule type" value="Genomic_DNA"/>
</dbReference>
<accession>A0AAN6G4F7</accession>
<feature type="region of interest" description="Disordered" evidence="1">
    <location>
        <begin position="1"/>
        <end position="43"/>
    </location>
</feature>
<feature type="non-terminal residue" evidence="2">
    <location>
        <position position="94"/>
    </location>
</feature>
<feature type="region of interest" description="Disordered" evidence="1">
    <location>
        <begin position="73"/>
        <end position="94"/>
    </location>
</feature>
<sequence length="94" mass="10391">RCHSSIPGPHHRGHLPRPLPPRRQPLRHGPPPLHLRRARSTRARTFTSAHIRTSTHQSECSAEAQVSRGAGILPALSQIRTGPQAEQHDSTSQI</sequence>
<gene>
    <name evidence="2" type="ORF">OC842_007975</name>
</gene>
<comment type="caution">
    <text evidence="2">The sequence shown here is derived from an EMBL/GenBank/DDBJ whole genome shotgun (WGS) entry which is preliminary data.</text>
</comment>